<dbReference type="PANTHER" id="PTHR14207">
    <property type="entry name" value="STEROL ISOMERASE"/>
    <property type="match status" value="1"/>
</dbReference>
<accession>A0A9I9EA33</accession>
<dbReference type="InterPro" id="IPR007905">
    <property type="entry name" value="EBP"/>
</dbReference>
<reference evidence="1" key="1">
    <citation type="submission" date="2023-03" db="UniProtKB">
        <authorList>
            <consortium name="EnsemblPlants"/>
        </authorList>
    </citation>
    <scope>IDENTIFICATION</scope>
</reference>
<dbReference type="Gramene" id="MELO3C030902.2.1">
    <property type="protein sequence ID" value="MELO3C030902.2.1"/>
    <property type="gene ID" value="MELO3C030902.2"/>
</dbReference>
<dbReference type="GO" id="GO:0016020">
    <property type="term" value="C:membrane"/>
    <property type="evidence" value="ECO:0007669"/>
    <property type="project" value="InterPro"/>
</dbReference>
<sequence length="227" mass="25914">MLPVTLWAVLWAALNHYRPKQTMSDLHSLSILDFARMNLNLWNSSAHLSFSKNINEVRRNFSSFCMSHLDPTSIQSSLAPPSLNPASYWHDCRLNHAKCNQPQIQFFKGNFLQVGFDQAWSYCNLIKKSINKKEDAKMINVICSSGNLFQYRRKVGQHTKKTKIDRLLMCRWIFTSLTHMVLEGKEYSKGDTRYATRESGIIGIEGLTSVLEGRACILAAKNLLLGI</sequence>
<name>A0A9I9EA33_CUCME</name>
<dbReference type="GO" id="GO:0005783">
    <property type="term" value="C:endoplasmic reticulum"/>
    <property type="evidence" value="ECO:0007669"/>
    <property type="project" value="TreeGrafter"/>
</dbReference>
<dbReference type="EnsemblPlants" id="MELO3C030902.2.1">
    <property type="protein sequence ID" value="MELO3C030902.2.1"/>
    <property type="gene ID" value="MELO3C030902.2"/>
</dbReference>
<evidence type="ECO:0000313" key="1">
    <source>
        <dbReference type="EnsemblPlants" id="MELO3C030902.2.1"/>
    </source>
</evidence>
<organism evidence="1">
    <name type="scientific">Cucumis melo</name>
    <name type="common">Muskmelon</name>
    <dbReference type="NCBI Taxonomy" id="3656"/>
    <lineage>
        <taxon>Eukaryota</taxon>
        <taxon>Viridiplantae</taxon>
        <taxon>Streptophyta</taxon>
        <taxon>Embryophyta</taxon>
        <taxon>Tracheophyta</taxon>
        <taxon>Spermatophyta</taxon>
        <taxon>Magnoliopsida</taxon>
        <taxon>eudicotyledons</taxon>
        <taxon>Gunneridae</taxon>
        <taxon>Pentapetalae</taxon>
        <taxon>rosids</taxon>
        <taxon>fabids</taxon>
        <taxon>Cucurbitales</taxon>
        <taxon>Cucurbitaceae</taxon>
        <taxon>Benincaseae</taxon>
        <taxon>Cucumis</taxon>
    </lineage>
</organism>
<dbReference type="GO" id="GO:0047750">
    <property type="term" value="F:cholestenol delta-isomerase activity"/>
    <property type="evidence" value="ECO:0007669"/>
    <property type="project" value="InterPro"/>
</dbReference>
<protein>
    <submittedName>
        <fullName evidence="1">Uncharacterized protein</fullName>
    </submittedName>
</protein>
<dbReference type="PANTHER" id="PTHR14207:SF0">
    <property type="entry name" value="3-BETA-HYDROXYSTEROID-DELTA(8),DELTA(7)-ISOMERASE"/>
    <property type="match status" value="1"/>
</dbReference>
<dbReference type="AlphaFoldDB" id="A0A9I9EA33"/>
<dbReference type="GO" id="GO:0004769">
    <property type="term" value="F:steroid Delta-isomerase activity"/>
    <property type="evidence" value="ECO:0007669"/>
    <property type="project" value="TreeGrafter"/>
</dbReference>
<dbReference type="GO" id="GO:0016126">
    <property type="term" value="P:sterol biosynthetic process"/>
    <property type="evidence" value="ECO:0007669"/>
    <property type="project" value="TreeGrafter"/>
</dbReference>
<dbReference type="GO" id="GO:0000247">
    <property type="term" value="F:C-8 sterol isomerase activity"/>
    <property type="evidence" value="ECO:0007669"/>
    <property type="project" value="TreeGrafter"/>
</dbReference>
<proteinExistence type="predicted"/>